<feature type="transmembrane region" description="Helical" evidence="2">
    <location>
        <begin position="205"/>
        <end position="228"/>
    </location>
</feature>
<feature type="chain" id="PRO_5001640969" description="Mid2 domain-containing protein" evidence="3">
    <location>
        <begin position="22"/>
        <end position="521"/>
    </location>
</feature>
<reference evidence="5" key="1">
    <citation type="journal article" date="2014" name="Proc. Natl. Acad. Sci. U.S.A.">
        <title>Extensive sampling of basidiomycete genomes demonstrates inadequacy of the white-rot/brown-rot paradigm for wood decay fungi.</title>
        <authorList>
            <person name="Riley R."/>
            <person name="Salamov A.A."/>
            <person name="Brown D.W."/>
            <person name="Nagy L.G."/>
            <person name="Floudas D."/>
            <person name="Held B.W."/>
            <person name="Levasseur A."/>
            <person name="Lombard V."/>
            <person name="Morin E."/>
            <person name="Otillar R."/>
            <person name="Lindquist E.A."/>
            <person name="Sun H."/>
            <person name="LaButti K.M."/>
            <person name="Schmutz J."/>
            <person name="Jabbour D."/>
            <person name="Luo H."/>
            <person name="Baker S.E."/>
            <person name="Pisabarro A.G."/>
            <person name="Walton J.D."/>
            <person name="Blanchette R.A."/>
            <person name="Henrissat B."/>
            <person name="Martin F."/>
            <person name="Cullen D."/>
            <person name="Hibbett D.S."/>
            <person name="Grigoriev I.V."/>
        </authorList>
    </citation>
    <scope>NUCLEOTIDE SEQUENCE [LARGE SCALE GENOMIC DNA]</scope>
    <source>
        <strain evidence="5">FD-172 SS1</strain>
    </source>
</reference>
<gene>
    <name evidence="4" type="ORF">BOTBODRAFT_36164</name>
</gene>
<evidence type="ECO:0008006" key="6">
    <source>
        <dbReference type="Google" id="ProtNLM"/>
    </source>
</evidence>
<sequence length="521" mass="53855">MFSPRRCLGTAVLLLAHNVAGQSSITLSFPASSPTPTATPTLGIYPLINSFTCQPLTVQWFWNAALTANNSNPSIALQISNTGVPQDTPGASGSIPPTPNPGVNATIQSAFPLTAQSFMWPSVTVPAGWYVVNAWMTPDQVGFAQSPRFQIATGPDTSCLISTAAAPSPAIPSSAPTAVVPDPDPSTTLVPAALAASHAKLGKGAIAGLAVGVALGVAAIIAALLYMCRRNGRWLNLSGSPETSSPTHALAGWKTTSGATPQRPASRSAPGRTSAPGSLRRDSDNSTLTAVTDDSWHDTKMVDSAPFTMTLTTVPPLPSPPPTTRRVERKGSQNDEQSPVYSRHSYSHSRSHSQLEAHSRRSVDIDSIGNIRNLSRAPSARYVSPSAYPNPTPNPNPNSSSNSILKSNPASTPVAAKPSLSRRNSGASTGNKLARKPVPAYVPSPFDEPESAGTGTDGEHGFTSSSAGSASTLAHVGAKFNGNFGGSGNGVASGRPGFKFAGEKAGPVHYLIPDPPAPQRD</sequence>
<keyword evidence="2" id="KW-0472">Membrane</keyword>
<feature type="compositionally biased region" description="Low complexity" evidence="1">
    <location>
        <begin position="397"/>
        <end position="409"/>
    </location>
</feature>
<evidence type="ECO:0000313" key="4">
    <source>
        <dbReference type="EMBL" id="KDQ10463.1"/>
    </source>
</evidence>
<feature type="region of interest" description="Disordered" evidence="1">
    <location>
        <begin position="239"/>
        <end position="292"/>
    </location>
</feature>
<feature type="compositionally biased region" description="Polar residues" evidence="1">
    <location>
        <begin position="421"/>
        <end position="431"/>
    </location>
</feature>
<proteinExistence type="predicted"/>
<feature type="region of interest" description="Disordered" evidence="1">
    <location>
        <begin position="307"/>
        <end position="364"/>
    </location>
</feature>
<keyword evidence="2" id="KW-0812">Transmembrane</keyword>
<feature type="region of interest" description="Disordered" evidence="1">
    <location>
        <begin position="376"/>
        <end position="521"/>
    </location>
</feature>
<dbReference type="AlphaFoldDB" id="A0A067M3W5"/>
<evidence type="ECO:0000256" key="2">
    <source>
        <dbReference type="SAM" id="Phobius"/>
    </source>
</evidence>
<dbReference type="HOGENOM" id="CLU_504363_0_0_1"/>
<accession>A0A067M3W5</accession>
<keyword evidence="2" id="KW-1133">Transmembrane helix</keyword>
<dbReference type="Proteomes" id="UP000027195">
    <property type="component" value="Unassembled WGS sequence"/>
</dbReference>
<evidence type="ECO:0000256" key="1">
    <source>
        <dbReference type="SAM" id="MobiDB-lite"/>
    </source>
</evidence>
<feature type="compositionally biased region" description="Basic and acidic residues" evidence="1">
    <location>
        <begin position="353"/>
        <end position="364"/>
    </location>
</feature>
<protein>
    <recommendedName>
        <fullName evidence="6">Mid2 domain-containing protein</fullName>
    </recommendedName>
</protein>
<organism evidence="4 5">
    <name type="scientific">Botryobasidium botryosum (strain FD-172 SS1)</name>
    <dbReference type="NCBI Taxonomy" id="930990"/>
    <lineage>
        <taxon>Eukaryota</taxon>
        <taxon>Fungi</taxon>
        <taxon>Dikarya</taxon>
        <taxon>Basidiomycota</taxon>
        <taxon>Agaricomycotina</taxon>
        <taxon>Agaricomycetes</taxon>
        <taxon>Cantharellales</taxon>
        <taxon>Botryobasidiaceae</taxon>
        <taxon>Botryobasidium</taxon>
    </lineage>
</organism>
<dbReference type="InParanoid" id="A0A067M3W5"/>
<feature type="compositionally biased region" description="Polar residues" evidence="1">
    <location>
        <begin position="254"/>
        <end position="265"/>
    </location>
</feature>
<keyword evidence="3" id="KW-0732">Signal</keyword>
<evidence type="ECO:0000256" key="3">
    <source>
        <dbReference type="SAM" id="SignalP"/>
    </source>
</evidence>
<name>A0A067M3W5_BOTB1</name>
<feature type="compositionally biased region" description="Low complexity" evidence="1">
    <location>
        <begin position="461"/>
        <end position="482"/>
    </location>
</feature>
<evidence type="ECO:0000313" key="5">
    <source>
        <dbReference type="Proteomes" id="UP000027195"/>
    </source>
</evidence>
<feature type="signal peptide" evidence="3">
    <location>
        <begin position="1"/>
        <end position="21"/>
    </location>
</feature>
<dbReference type="OrthoDB" id="3266934at2759"/>
<keyword evidence="5" id="KW-1185">Reference proteome</keyword>
<dbReference type="EMBL" id="KL198067">
    <property type="protein sequence ID" value="KDQ10463.1"/>
    <property type="molecule type" value="Genomic_DNA"/>
</dbReference>